<dbReference type="Pfam" id="PF13489">
    <property type="entry name" value="Methyltransf_23"/>
    <property type="match status" value="1"/>
</dbReference>
<dbReference type="InterPro" id="IPR029063">
    <property type="entry name" value="SAM-dependent_MTases_sf"/>
</dbReference>
<keyword evidence="1" id="KW-0808">Transferase</keyword>
<evidence type="ECO:0000313" key="2">
    <source>
        <dbReference type="Proteomes" id="UP001492541"/>
    </source>
</evidence>
<dbReference type="EMBL" id="CP087714">
    <property type="protein sequence ID" value="XAT63660.1"/>
    <property type="molecule type" value="Genomic_DNA"/>
</dbReference>
<proteinExistence type="predicted"/>
<dbReference type="Gene3D" id="3.40.50.150">
    <property type="entry name" value="Vaccinia Virus protein VP39"/>
    <property type="match status" value="1"/>
</dbReference>
<protein>
    <submittedName>
        <fullName evidence="1">Class I SAM-dependent methyltransferase</fullName>
    </submittedName>
</protein>
<keyword evidence="2" id="KW-1185">Reference proteome</keyword>
<dbReference type="Proteomes" id="UP001492541">
    <property type="component" value="Chromosome"/>
</dbReference>
<sequence>MPHRFSGKPEDLKSEKRKKILPVDVFEREVIRRVQSRENAVDYGAGPGYFTIPLAKHFKRVYAVEANREMIEALRGELEMLKIKNVGIILSETPHEFDFPVDFVLFSNVLHEVDDWKGFLKWASKAKVVCIIEWKKIEMDYGPPVEERIDEKEMENALRENFRFTERLPIYSHHYTLMGYNEKDALNKPD</sequence>
<dbReference type="SUPFAM" id="SSF53335">
    <property type="entry name" value="S-adenosyl-L-methionine-dependent methyltransferases"/>
    <property type="match status" value="1"/>
</dbReference>
<accession>A0ABZ3H4L6</accession>
<dbReference type="CDD" id="cd02440">
    <property type="entry name" value="AdoMet_MTases"/>
    <property type="match status" value="1"/>
</dbReference>
<dbReference type="GO" id="GO:0032259">
    <property type="term" value="P:methylation"/>
    <property type="evidence" value="ECO:0007669"/>
    <property type="project" value="UniProtKB-KW"/>
</dbReference>
<evidence type="ECO:0000313" key="1">
    <source>
        <dbReference type="EMBL" id="XAT63660.1"/>
    </source>
</evidence>
<gene>
    <name evidence="1" type="ORF">LPQ35_10450</name>
</gene>
<dbReference type="GeneID" id="90450120"/>
<dbReference type="GO" id="GO:0008168">
    <property type="term" value="F:methyltransferase activity"/>
    <property type="evidence" value="ECO:0007669"/>
    <property type="project" value="UniProtKB-KW"/>
</dbReference>
<keyword evidence="1" id="KW-0489">Methyltransferase</keyword>
<name>A0ABZ3H4L6_GEOAI</name>
<reference evidence="1 2" key="1">
    <citation type="submission" date="2021-11" db="EMBL/GenBank/DDBJ databases">
        <title>Whole genome of Geoglobus acetivorans.</title>
        <authorList>
            <person name="Liu D."/>
        </authorList>
    </citation>
    <scope>NUCLEOTIDE SEQUENCE [LARGE SCALE GENOMIC DNA]</scope>
    <source>
        <strain evidence="1 2">SBH6</strain>
    </source>
</reference>
<dbReference type="RefSeq" id="WP_193807106.1">
    <property type="nucleotide sequence ID" value="NZ_CP087714.1"/>
</dbReference>
<organism evidence="1 2">
    <name type="scientific">Geoglobus acetivorans</name>
    <dbReference type="NCBI Taxonomy" id="565033"/>
    <lineage>
        <taxon>Archaea</taxon>
        <taxon>Methanobacteriati</taxon>
        <taxon>Methanobacteriota</taxon>
        <taxon>Archaeoglobi</taxon>
        <taxon>Archaeoglobales</taxon>
        <taxon>Archaeoglobaceae</taxon>
        <taxon>Geoglobus</taxon>
    </lineage>
</organism>